<evidence type="ECO:0000313" key="5">
    <source>
        <dbReference type="Proteomes" id="UP000198424"/>
    </source>
</evidence>
<keyword evidence="5" id="KW-1185">Reference proteome</keyword>
<feature type="domain" description="DinB-like" evidence="1">
    <location>
        <begin position="9"/>
        <end position="144"/>
    </location>
</feature>
<name>A0A086AUN5_FLAHY</name>
<dbReference type="SUPFAM" id="SSF109854">
    <property type="entry name" value="DinB/YfiT-like putative metalloenzymes"/>
    <property type="match status" value="1"/>
</dbReference>
<evidence type="ECO:0000259" key="1">
    <source>
        <dbReference type="Pfam" id="PF12867"/>
    </source>
</evidence>
<sequence>MNQTFETIRISRKLTAQFLDNYSLAQLNKIPEGFSNNIIWNVAHIIVTQQLLVYKLSGLPMMVSDVLLEKYRKGTKPEGDVSQAELEEIKSLLFTTIDQTETDYNANVFKTYNELTTSLGFVLKNIEDALPFNNYHEALHVGIMMSIRKFI</sequence>
<dbReference type="Proteomes" id="UP000198424">
    <property type="component" value="Unassembled WGS sequence"/>
</dbReference>
<protein>
    <recommendedName>
        <fullName evidence="1">DinB-like domain-containing protein</fullName>
    </recommendedName>
</protein>
<dbReference type="EMBL" id="MUGY01000001">
    <property type="protein sequence ID" value="OXA98538.1"/>
    <property type="molecule type" value="Genomic_DNA"/>
</dbReference>
<evidence type="ECO:0000313" key="2">
    <source>
        <dbReference type="EMBL" id="KFF20399.1"/>
    </source>
</evidence>
<dbReference type="eggNOG" id="COG2318">
    <property type="taxonomic scope" value="Bacteria"/>
</dbReference>
<dbReference type="EMBL" id="JPRM01000001">
    <property type="protein sequence ID" value="KFF20399.1"/>
    <property type="molecule type" value="Genomic_DNA"/>
</dbReference>
<evidence type="ECO:0000313" key="4">
    <source>
        <dbReference type="Proteomes" id="UP000028712"/>
    </source>
</evidence>
<dbReference type="OrthoDB" id="4295522at2"/>
<reference evidence="2 4" key="1">
    <citation type="submission" date="2014-07" db="EMBL/GenBank/DDBJ databases">
        <title>Genome of Flavobacterium hydatis DSM 2063.</title>
        <authorList>
            <person name="Pipes S.E."/>
            <person name="Stropko S.J."/>
            <person name="Newman J.D."/>
        </authorList>
    </citation>
    <scope>NUCLEOTIDE SEQUENCE [LARGE SCALE GENOMIC DNA]</scope>
    <source>
        <strain evidence="2 4">DSM 2063</strain>
    </source>
</reference>
<dbReference type="STRING" id="991.IW20_01160"/>
<accession>A0A086AUN5</accession>
<dbReference type="Pfam" id="PF12867">
    <property type="entry name" value="DinB_2"/>
    <property type="match status" value="1"/>
</dbReference>
<gene>
    <name evidence="3" type="ORF">B0A62_00505</name>
    <name evidence="2" type="ORF">IW20_01160</name>
</gene>
<comment type="caution">
    <text evidence="2">The sequence shown here is derived from an EMBL/GenBank/DDBJ whole genome shotgun (WGS) entry which is preliminary data.</text>
</comment>
<organism evidence="2 4">
    <name type="scientific">Flavobacterium hydatis</name>
    <name type="common">Cytophaga aquatilis</name>
    <dbReference type="NCBI Taxonomy" id="991"/>
    <lineage>
        <taxon>Bacteria</taxon>
        <taxon>Pseudomonadati</taxon>
        <taxon>Bacteroidota</taxon>
        <taxon>Flavobacteriia</taxon>
        <taxon>Flavobacteriales</taxon>
        <taxon>Flavobacteriaceae</taxon>
        <taxon>Flavobacterium</taxon>
    </lineage>
</organism>
<reference evidence="3 5" key="2">
    <citation type="submission" date="2016-11" db="EMBL/GenBank/DDBJ databases">
        <title>Whole genomes of Flavobacteriaceae.</title>
        <authorList>
            <person name="Stine C."/>
            <person name="Li C."/>
            <person name="Tadesse D."/>
        </authorList>
    </citation>
    <scope>NUCLEOTIDE SEQUENCE [LARGE SCALE GENOMIC DNA]</scope>
    <source>
        <strain evidence="3 5">ATCC 29551</strain>
    </source>
</reference>
<evidence type="ECO:0000313" key="3">
    <source>
        <dbReference type="EMBL" id="OXA98538.1"/>
    </source>
</evidence>
<dbReference type="Proteomes" id="UP000028712">
    <property type="component" value="Unassembled WGS sequence"/>
</dbReference>
<dbReference type="InterPro" id="IPR024775">
    <property type="entry name" value="DinB-like"/>
</dbReference>
<proteinExistence type="predicted"/>
<dbReference type="AlphaFoldDB" id="A0A086AUN5"/>
<dbReference type="InterPro" id="IPR034660">
    <property type="entry name" value="DinB/YfiT-like"/>
</dbReference>
<dbReference type="Gene3D" id="1.20.120.450">
    <property type="entry name" value="dinb family like domain"/>
    <property type="match status" value="1"/>
</dbReference>